<evidence type="ECO:0000259" key="11">
    <source>
        <dbReference type="Pfam" id="PF05617"/>
    </source>
</evidence>
<feature type="compositionally biased region" description="Low complexity" evidence="9">
    <location>
        <begin position="154"/>
        <end position="168"/>
    </location>
</feature>
<evidence type="ECO:0000256" key="10">
    <source>
        <dbReference type="SAM" id="SignalP"/>
    </source>
</evidence>
<comment type="subcellular location">
    <subcellularLocation>
        <location evidence="1">Cytoplasmic vesicle</location>
    </subcellularLocation>
    <subcellularLocation>
        <location evidence="2">Secreted</location>
    </subcellularLocation>
</comment>
<comment type="function">
    <text evidence="7">Involved in the regulation of gamete interactions during the double fertilization and to prevent multiple-pollen tube attraction; mediates the redistribution of the gamete fusogen HAP2/GCS1 to the cell surface after secretion upon sperm arrival.</text>
</comment>
<dbReference type="eggNOG" id="ENOG502S3PF">
    <property type="taxonomic scope" value="Eukaryota"/>
</dbReference>
<evidence type="ECO:0000256" key="1">
    <source>
        <dbReference type="ARBA" id="ARBA00004541"/>
    </source>
</evidence>
<feature type="region of interest" description="Disordered" evidence="9">
    <location>
        <begin position="147"/>
        <end position="168"/>
    </location>
</feature>
<evidence type="ECO:0000256" key="4">
    <source>
        <dbReference type="ARBA" id="ARBA00022729"/>
    </source>
</evidence>
<evidence type="ECO:0000256" key="6">
    <source>
        <dbReference type="ARBA" id="ARBA00023329"/>
    </source>
</evidence>
<keyword evidence="5" id="KW-0278">Fertilization</keyword>
<evidence type="ECO:0000256" key="7">
    <source>
        <dbReference type="ARBA" id="ARBA00034457"/>
    </source>
</evidence>
<dbReference type="EnsemblPlants" id="OB11G13500.1">
    <property type="protein sequence ID" value="OB11G13500.1"/>
    <property type="gene ID" value="OB11G13500"/>
</dbReference>
<evidence type="ECO:0000256" key="8">
    <source>
        <dbReference type="ARBA" id="ARBA00034484"/>
    </source>
</evidence>
<dbReference type="Proteomes" id="UP000006038">
    <property type="component" value="Chromosome 11"/>
</dbReference>
<dbReference type="GO" id="GO:2000008">
    <property type="term" value="P:regulation of protein localization to cell surface"/>
    <property type="evidence" value="ECO:0007669"/>
    <property type="project" value="UniProtKB-ARBA"/>
</dbReference>
<dbReference type="InterPro" id="IPR044711">
    <property type="entry name" value="EC11-15"/>
</dbReference>
<comment type="similarity">
    <text evidence="8">Belongs to the plant egg cell-secreted peptide family.</text>
</comment>
<gene>
    <name evidence="12" type="primary">LOC121055738</name>
</gene>
<dbReference type="AlphaFoldDB" id="J3N6B4"/>
<organism evidence="12">
    <name type="scientific">Oryza brachyantha</name>
    <name type="common">malo sina</name>
    <dbReference type="NCBI Taxonomy" id="4533"/>
    <lineage>
        <taxon>Eukaryota</taxon>
        <taxon>Viridiplantae</taxon>
        <taxon>Streptophyta</taxon>
        <taxon>Embryophyta</taxon>
        <taxon>Tracheophyta</taxon>
        <taxon>Spermatophyta</taxon>
        <taxon>Magnoliopsida</taxon>
        <taxon>Liliopsida</taxon>
        <taxon>Poales</taxon>
        <taxon>Poaceae</taxon>
        <taxon>BOP clade</taxon>
        <taxon>Oryzoideae</taxon>
        <taxon>Oryzeae</taxon>
        <taxon>Oryzinae</taxon>
        <taxon>Oryza</taxon>
    </lineage>
</organism>
<dbReference type="PANTHER" id="PTHR35293">
    <property type="entry name" value="EGG CELL-SECRETED PROTEIN 1.5"/>
    <property type="match status" value="1"/>
</dbReference>
<reference evidence="12" key="1">
    <citation type="journal article" date="2013" name="Nat. Commun.">
        <title>Whole-genome sequencing of Oryza brachyantha reveals mechanisms underlying Oryza genome evolution.</title>
        <authorList>
            <person name="Chen J."/>
            <person name="Huang Q."/>
            <person name="Gao D."/>
            <person name="Wang J."/>
            <person name="Lang Y."/>
            <person name="Liu T."/>
            <person name="Li B."/>
            <person name="Bai Z."/>
            <person name="Luis Goicoechea J."/>
            <person name="Liang C."/>
            <person name="Chen C."/>
            <person name="Zhang W."/>
            <person name="Sun S."/>
            <person name="Liao Y."/>
            <person name="Zhang X."/>
            <person name="Yang L."/>
            <person name="Song C."/>
            <person name="Wang M."/>
            <person name="Shi J."/>
            <person name="Liu G."/>
            <person name="Liu J."/>
            <person name="Zhou H."/>
            <person name="Zhou W."/>
            <person name="Yu Q."/>
            <person name="An N."/>
            <person name="Chen Y."/>
            <person name="Cai Q."/>
            <person name="Wang B."/>
            <person name="Liu B."/>
            <person name="Min J."/>
            <person name="Huang Y."/>
            <person name="Wu H."/>
            <person name="Li Z."/>
            <person name="Zhang Y."/>
            <person name="Yin Y."/>
            <person name="Song W."/>
            <person name="Jiang J."/>
            <person name="Jackson S.A."/>
            <person name="Wing R.A."/>
            <person name="Wang J."/>
            <person name="Chen M."/>
        </authorList>
    </citation>
    <scope>NUCLEOTIDE SEQUENCE [LARGE SCALE GENOMIC DNA]</scope>
    <source>
        <strain evidence="12">cv. IRGC 101232</strain>
    </source>
</reference>
<keyword evidence="6" id="KW-0968">Cytoplasmic vesicle</keyword>
<evidence type="ECO:0000313" key="13">
    <source>
        <dbReference type="Proteomes" id="UP000006038"/>
    </source>
</evidence>
<dbReference type="Gramene" id="OB11G13500.1">
    <property type="protein sequence ID" value="OB11G13500.1"/>
    <property type="gene ID" value="OB11G13500"/>
</dbReference>
<feature type="domain" description="Prolamin-like" evidence="11">
    <location>
        <begin position="77"/>
        <end position="141"/>
    </location>
</feature>
<sequence length="168" mass="16439">MARTVKLVVIVGALLAGVALVAAGRVAGATAAPAEAAPPPPLVKRLHASFDWMGAAPGGGGGGEGGDGGGGGGGVEECWNAVTELRSCTGEIVLFFVNGESYLGPECCVAIRTVTRHCWPAMLASVGFTAQEADILRGFCDAEVGAGDAPPPSANASSVVPASAPAPA</sequence>
<protein>
    <recommendedName>
        <fullName evidence="11">Prolamin-like domain-containing protein</fullName>
    </recommendedName>
</protein>
<dbReference type="GO" id="GO:0080155">
    <property type="term" value="P:regulation of double fertilization forming a zygote and endosperm"/>
    <property type="evidence" value="ECO:0007669"/>
    <property type="project" value="UniProtKB-ARBA"/>
</dbReference>
<dbReference type="OMA" id="VTENTMA"/>
<name>J3N6B4_ORYBR</name>
<evidence type="ECO:0000256" key="5">
    <source>
        <dbReference type="ARBA" id="ARBA00023279"/>
    </source>
</evidence>
<dbReference type="STRING" id="4533.J3N6B4"/>
<dbReference type="GO" id="GO:0005576">
    <property type="term" value="C:extracellular region"/>
    <property type="evidence" value="ECO:0007669"/>
    <property type="project" value="UniProtKB-SubCell"/>
</dbReference>
<feature type="chain" id="PRO_5003775582" description="Prolamin-like domain-containing protein" evidence="10">
    <location>
        <begin position="24"/>
        <end position="168"/>
    </location>
</feature>
<evidence type="ECO:0000256" key="3">
    <source>
        <dbReference type="ARBA" id="ARBA00022525"/>
    </source>
</evidence>
<keyword evidence="3" id="KW-0964">Secreted</keyword>
<evidence type="ECO:0000256" key="9">
    <source>
        <dbReference type="SAM" id="MobiDB-lite"/>
    </source>
</evidence>
<dbReference type="GO" id="GO:0009567">
    <property type="term" value="P:double fertilization forming a zygote and endosperm"/>
    <property type="evidence" value="ECO:0007669"/>
    <property type="project" value="InterPro"/>
</dbReference>
<evidence type="ECO:0000256" key="2">
    <source>
        <dbReference type="ARBA" id="ARBA00004613"/>
    </source>
</evidence>
<dbReference type="PANTHER" id="PTHR35293:SF12">
    <property type="entry name" value="EXPRESSED PROTEIN"/>
    <property type="match status" value="1"/>
</dbReference>
<keyword evidence="13" id="KW-1185">Reference proteome</keyword>
<evidence type="ECO:0000313" key="12">
    <source>
        <dbReference type="EnsemblPlants" id="OB11G13500.1"/>
    </source>
</evidence>
<dbReference type="InterPro" id="IPR008502">
    <property type="entry name" value="Prolamin-like"/>
</dbReference>
<reference evidence="12" key="2">
    <citation type="submission" date="2013-04" db="UniProtKB">
        <authorList>
            <consortium name="EnsemblPlants"/>
        </authorList>
    </citation>
    <scope>IDENTIFICATION</scope>
</reference>
<keyword evidence="4 10" id="KW-0732">Signal</keyword>
<dbReference type="GO" id="GO:0031410">
    <property type="term" value="C:cytoplasmic vesicle"/>
    <property type="evidence" value="ECO:0007669"/>
    <property type="project" value="UniProtKB-SubCell"/>
</dbReference>
<proteinExistence type="inferred from homology"/>
<feature type="signal peptide" evidence="10">
    <location>
        <begin position="1"/>
        <end position="23"/>
    </location>
</feature>
<dbReference type="Pfam" id="PF05617">
    <property type="entry name" value="Prolamin_like"/>
    <property type="match status" value="1"/>
</dbReference>
<accession>J3N6B4</accession>
<dbReference type="HOGENOM" id="CLU_128969_0_0_1"/>